<dbReference type="PROSITE" id="PS00892">
    <property type="entry name" value="HIT_1"/>
    <property type="match status" value="1"/>
</dbReference>
<dbReference type="EMBL" id="JBAJEX010000003">
    <property type="protein sequence ID" value="MEO1766646.1"/>
    <property type="molecule type" value="Genomic_DNA"/>
</dbReference>
<gene>
    <name evidence="3" type="ORF">V6E02_05420</name>
</gene>
<evidence type="ECO:0000313" key="4">
    <source>
        <dbReference type="Proteomes" id="UP001482231"/>
    </source>
</evidence>
<dbReference type="InterPro" id="IPR019808">
    <property type="entry name" value="Histidine_triad_CS"/>
</dbReference>
<dbReference type="InterPro" id="IPR011146">
    <property type="entry name" value="HIT-like"/>
</dbReference>
<feature type="short sequence motif" description="Histidine triad motif" evidence="1">
    <location>
        <begin position="97"/>
        <end position="101"/>
    </location>
</feature>
<organism evidence="3 4">
    <name type="scientific">Thiobacter aerophilum</name>
    <dbReference type="NCBI Taxonomy" id="3121275"/>
    <lineage>
        <taxon>Bacteria</taxon>
        <taxon>Pseudomonadati</taxon>
        <taxon>Pseudomonadota</taxon>
        <taxon>Betaproteobacteria</taxon>
        <taxon>Burkholderiales</taxon>
        <taxon>Thiobacteraceae</taxon>
        <taxon>Thiobacter</taxon>
    </lineage>
</organism>
<dbReference type="SUPFAM" id="SSF54197">
    <property type="entry name" value="HIT-like"/>
    <property type="match status" value="1"/>
</dbReference>
<evidence type="ECO:0000313" key="3">
    <source>
        <dbReference type="EMBL" id="MEO1766646.1"/>
    </source>
</evidence>
<evidence type="ECO:0000259" key="2">
    <source>
        <dbReference type="PROSITE" id="PS51084"/>
    </source>
</evidence>
<dbReference type="RefSeq" id="WP_347307754.1">
    <property type="nucleotide sequence ID" value="NZ_JBAJEX010000003.1"/>
</dbReference>
<keyword evidence="4" id="KW-1185">Reference proteome</keyword>
<evidence type="ECO:0000256" key="1">
    <source>
        <dbReference type="PROSITE-ProRule" id="PRU00464"/>
    </source>
</evidence>
<name>A0ABV0EDP7_9BURK</name>
<feature type="domain" description="HIT" evidence="2">
    <location>
        <begin position="5"/>
        <end position="112"/>
    </location>
</feature>
<accession>A0ABV0EDP7</accession>
<dbReference type="PROSITE" id="PS51084">
    <property type="entry name" value="HIT_2"/>
    <property type="match status" value="1"/>
</dbReference>
<dbReference type="PANTHER" id="PTHR23089">
    <property type="entry name" value="HISTIDINE TRIAD HIT PROTEIN"/>
    <property type="match status" value="1"/>
</dbReference>
<dbReference type="Proteomes" id="UP001482231">
    <property type="component" value="Unassembled WGS sequence"/>
</dbReference>
<dbReference type="InterPro" id="IPR036265">
    <property type="entry name" value="HIT-like_sf"/>
</dbReference>
<dbReference type="Pfam" id="PF01230">
    <property type="entry name" value="HIT"/>
    <property type="match status" value="1"/>
</dbReference>
<protein>
    <submittedName>
        <fullName evidence="3">HIT domain-containing protein</fullName>
    </submittedName>
</protein>
<proteinExistence type="predicted"/>
<dbReference type="Gene3D" id="3.30.428.10">
    <property type="entry name" value="HIT-like"/>
    <property type="match status" value="1"/>
</dbReference>
<reference evidence="3 4" key="1">
    <citation type="submission" date="2024-02" db="EMBL/GenBank/DDBJ databases">
        <title>New thermophilic sulfur-oxidizing bacteria from a hot springs of the Uzon caldera (Kamchatka, Russia).</title>
        <authorList>
            <person name="Dukat A.M."/>
            <person name="Elcheninov A.G."/>
            <person name="Frolov E.N."/>
        </authorList>
    </citation>
    <scope>NUCLEOTIDE SEQUENCE [LARGE SCALE GENOMIC DNA]</scope>
    <source>
        <strain evidence="3 4">AK1</strain>
    </source>
</reference>
<dbReference type="InterPro" id="IPR001310">
    <property type="entry name" value="Histidine_triad_HIT"/>
</dbReference>
<dbReference type="PRINTS" id="PR00332">
    <property type="entry name" value="HISTRIAD"/>
</dbReference>
<comment type="caution">
    <text evidence="3">The sequence shown here is derived from an EMBL/GenBank/DDBJ whole genome shotgun (WGS) entry which is preliminary data.</text>
</comment>
<sequence length="112" mass="12341">MEDCIFCKIVRGELPSRKAYEDEDVLVFHDIHPIAPVHLLLIPKAHVASLADCGPAHQALLGKLLLLAPRLAREHGLTEGFRTMINTGRGGGQEIFHLHLHVFGGGERIPKI</sequence>